<comment type="caution">
    <text evidence="1">The sequence shown here is derived from an EMBL/GenBank/DDBJ whole genome shotgun (WGS) entry which is preliminary data.</text>
</comment>
<accession>A0A4S3M222</accession>
<evidence type="ECO:0000313" key="1">
    <source>
        <dbReference type="EMBL" id="THD69164.1"/>
    </source>
</evidence>
<proteinExistence type="predicted"/>
<protein>
    <submittedName>
        <fullName evidence="1">Uncharacterized protein</fullName>
    </submittedName>
</protein>
<dbReference type="Proteomes" id="UP000305939">
    <property type="component" value="Unassembled WGS sequence"/>
</dbReference>
<reference evidence="1 2" key="1">
    <citation type="submission" date="2019-04" db="EMBL/GenBank/DDBJ databases">
        <title>Draft genome sequence of Robertkochia marina CC-AMO-30D.</title>
        <authorList>
            <person name="Hameed A."/>
            <person name="Lin S.-Y."/>
            <person name="Shahina M."/>
            <person name="Lai W.-A."/>
            <person name="Young C.-C."/>
        </authorList>
    </citation>
    <scope>NUCLEOTIDE SEQUENCE [LARGE SCALE GENOMIC DNA]</scope>
    <source>
        <strain evidence="1 2">CC-AMO-30D</strain>
    </source>
</reference>
<name>A0A4S3M222_9FLAO</name>
<dbReference type="RefSeq" id="WP_136334654.1">
    <property type="nucleotide sequence ID" value="NZ_QXMP01000001.1"/>
</dbReference>
<organism evidence="1 2">
    <name type="scientific">Robertkochia marina</name>
    <dbReference type="NCBI Taxonomy" id="1227945"/>
    <lineage>
        <taxon>Bacteria</taxon>
        <taxon>Pseudomonadati</taxon>
        <taxon>Bacteroidota</taxon>
        <taxon>Flavobacteriia</taxon>
        <taxon>Flavobacteriales</taxon>
        <taxon>Flavobacteriaceae</taxon>
        <taxon>Robertkochia</taxon>
    </lineage>
</organism>
<dbReference type="AlphaFoldDB" id="A0A4S3M222"/>
<sequence length="104" mass="11897">MEIKEMTATEISLANVDLIKGQFTPAEAIDIISALIDQKVNFHEVRKFQRWELDHDCGTEDLDRRISELKQEKVKTKEFLSKFLNSNKTITINGVLDVTVSDNS</sequence>
<evidence type="ECO:0000313" key="2">
    <source>
        <dbReference type="Proteomes" id="UP000305939"/>
    </source>
</evidence>
<keyword evidence="2" id="KW-1185">Reference proteome</keyword>
<dbReference type="OrthoDB" id="1144758at2"/>
<gene>
    <name evidence="1" type="ORF">E7Z59_02200</name>
</gene>
<dbReference type="EMBL" id="SSMC01000001">
    <property type="protein sequence ID" value="THD69164.1"/>
    <property type="molecule type" value="Genomic_DNA"/>
</dbReference>